<feature type="compositionally biased region" description="Polar residues" evidence="5">
    <location>
        <begin position="163"/>
        <end position="185"/>
    </location>
</feature>
<evidence type="ECO:0000259" key="6">
    <source>
        <dbReference type="PROSITE" id="PS51504"/>
    </source>
</evidence>
<evidence type="ECO:0000313" key="8">
    <source>
        <dbReference type="Proteomes" id="UP000824890"/>
    </source>
</evidence>
<keyword evidence="2" id="KW-0677">Repeat</keyword>
<dbReference type="InterPro" id="IPR000116">
    <property type="entry name" value="HMGA"/>
</dbReference>
<accession>A0ABQ7YWH7</accession>
<feature type="non-terminal residue" evidence="7">
    <location>
        <position position="1"/>
    </location>
</feature>
<sequence>KSQKSKTHHLLSKSMDPSLSAPNDPHHSPPFTAYPNPFAVHHHPFYSNPVNSSAVAPPSSSNNNNNNQFYQPQPQPHPTWVHPPYSEMICCAIAALNEADGSSKQAISRYIERTYTGIPTAHGALMTHHLKSLKNSGVLVMVKKSYKLAAASSVAAAEPPRSDFTSNYSVNQTQPLPDLAPTSTQKRGRGRPPKAKPDAHTNGLPVSPPQAQPQSVVKRPPGRPRKDGALPTVKTPAVSGGVETAKRRGRPPSGRAAGRERKPAVVSAPASVIPYVPNGGVRRRGRPKRVDAGASSAALPSPPPPKADGGGSVVVAKRGRGRPPKIGGVMRKPMKPKRGGGYVRTGRPLGRPRKNAAAKGASRQQDIGFGELQKKFELFQEKAKEIVNVLKAEVGGSGNHAVVQAIQALEELTVTTTEEPQHMEEVQPDEQHHGNEQEPEGHGQGQALTEAEAMQEALSLMATPGSDAADNNPPPAPTDASPAANDSQKRGRGRPPKSKSDSQPDGAVSAQPARKPSGRPRRNAAAAAAVPAASAAVKSGRGRPKRSSTLAATESQVTGSRKRGRPKKDDVAAAPAKKRGRKPKTEQVAKQRTSNRTRKATTEATTGHGAADPREFKKKAALLQKKVKQAADKLKIAVSAIEEVQKIADAMNGTKKRENS</sequence>
<feature type="compositionally biased region" description="Basic residues" evidence="5">
    <location>
        <begin position="1"/>
        <end position="11"/>
    </location>
</feature>
<gene>
    <name evidence="7" type="ORF">HID58_069595</name>
</gene>
<feature type="region of interest" description="Disordered" evidence="5">
    <location>
        <begin position="152"/>
        <end position="363"/>
    </location>
</feature>
<feature type="region of interest" description="Disordered" evidence="5">
    <location>
        <begin position="1"/>
        <end position="35"/>
    </location>
</feature>
<proteinExistence type="predicted"/>
<evidence type="ECO:0000256" key="2">
    <source>
        <dbReference type="ARBA" id="ARBA00022737"/>
    </source>
</evidence>
<name>A0ABQ7YWH7_BRANA</name>
<evidence type="ECO:0000256" key="3">
    <source>
        <dbReference type="ARBA" id="ARBA00023125"/>
    </source>
</evidence>
<dbReference type="PANTHER" id="PTHR11467:SF174">
    <property type="entry name" value="H15 DOMAIN-CONTAINING PROTEIN"/>
    <property type="match status" value="1"/>
</dbReference>
<dbReference type="Gene3D" id="1.10.10.10">
    <property type="entry name" value="Winged helix-like DNA-binding domain superfamily/Winged helix DNA-binding domain"/>
    <property type="match status" value="1"/>
</dbReference>
<dbReference type="Pfam" id="PF00538">
    <property type="entry name" value="Linker_histone"/>
    <property type="match status" value="1"/>
</dbReference>
<dbReference type="InterPro" id="IPR005818">
    <property type="entry name" value="Histone_H1/H5_H15"/>
</dbReference>
<dbReference type="SUPFAM" id="SSF46785">
    <property type="entry name" value="Winged helix' DNA-binding domain"/>
    <property type="match status" value="1"/>
</dbReference>
<dbReference type="InterPro" id="IPR017956">
    <property type="entry name" value="AT_hook_DNA-bd_motif"/>
</dbReference>
<feature type="compositionally biased region" description="Polar residues" evidence="5">
    <location>
        <begin position="547"/>
        <end position="559"/>
    </location>
</feature>
<protein>
    <recommendedName>
        <fullName evidence="6">H15 domain-containing protein</fullName>
    </recommendedName>
</protein>
<dbReference type="PROSITE" id="PS51504">
    <property type="entry name" value="H15"/>
    <property type="match status" value="1"/>
</dbReference>
<dbReference type="EMBL" id="JAGKQM010000016">
    <property type="protein sequence ID" value="KAH0872233.1"/>
    <property type="molecule type" value="Genomic_DNA"/>
</dbReference>
<dbReference type="PRINTS" id="PR00930">
    <property type="entry name" value="HIGHMOBLTYIY"/>
</dbReference>
<feature type="compositionally biased region" description="Low complexity" evidence="5">
    <location>
        <begin position="49"/>
        <end position="67"/>
    </location>
</feature>
<dbReference type="PRINTS" id="PR00929">
    <property type="entry name" value="ATHOOK"/>
</dbReference>
<evidence type="ECO:0000313" key="7">
    <source>
        <dbReference type="EMBL" id="KAH0872233.1"/>
    </source>
</evidence>
<evidence type="ECO:0000256" key="1">
    <source>
        <dbReference type="ARBA" id="ARBA00004123"/>
    </source>
</evidence>
<comment type="subcellular location">
    <subcellularLocation>
        <location evidence="1">Nucleus</location>
    </subcellularLocation>
</comment>
<dbReference type="InterPro" id="IPR036388">
    <property type="entry name" value="WH-like_DNA-bd_sf"/>
</dbReference>
<comment type="caution">
    <text evidence="7">The sequence shown here is derived from an EMBL/GenBank/DDBJ whole genome shotgun (WGS) entry which is preliminary data.</text>
</comment>
<keyword evidence="4" id="KW-0539">Nucleus</keyword>
<dbReference type="InterPro" id="IPR036390">
    <property type="entry name" value="WH_DNA-bd_sf"/>
</dbReference>
<dbReference type="SMART" id="SM00384">
    <property type="entry name" value="AT_hook"/>
    <property type="match status" value="11"/>
</dbReference>
<feature type="compositionally biased region" description="Low complexity" evidence="5">
    <location>
        <begin position="524"/>
        <end position="536"/>
    </location>
</feature>
<evidence type="ECO:0000256" key="4">
    <source>
        <dbReference type="ARBA" id="ARBA00023242"/>
    </source>
</evidence>
<organism evidence="7 8">
    <name type="scientific">Brassica napus</name>
    <name type="common">Rape</name>
    <dbReference type="NCBI Taxonomy" id="3708"/>
    <lineage>
        <taxon>Eukaryota</taxon>
        <taxon>Viridiplantae</taxon>
        <taxon>Streptophyta</taxon>
        <taxon>Embryophyta</taxon>
        <taxon>Tracheophyta</taxon>
        <taxon>Spermatophyta</taxon>
        <taxon>Magnoliopsida</taxon>
        <taxon>eudicotyledons</taxon>
        <taxon>Gunneridae</taxon>
        <taxon>Pentapetalae</taxon>
        <taxon>rosids</taxon>
        <taxon>malvids</taxon>
        <taxon>Brassicales</taxon>
        <taxon>Brassicaceae</taxon>
        <taxon>Brassiceae</taxon>
        <taxon>Brassica</taxon>
    </lineage>
</organism>
<dbReference type="CDD" id="cd00073">
    <property type="entry name" value="H15"/>
    <property type="match status" value="1"/>
</dbReference>
<reference evidence="7 8" key="1">
    <citation type="submission" date="2021-05" db="EMBL/GenBank/DDBJ databases">
        <title>Genome Assembly of Synthetic Allotetraploid Brassica napus Reveals Homoeologous Exchanges between Subgenomes.</title>
        <authorList>
            <person name="Davis J.T."/>
        </authorList>
    </citation>
    <scope>NUCLEOTIDE SEQUENCE [LARGE SCALE GENOMIC DNA]</scope>
    <source>
        <strain evidence="8">cv. Da-Ae</strain>
        <tissue evidence="7">Seedling</tissue>
    </source>
</reference>
<dbReference type="PANTHER" id="PTHR11467">
    <property type="entry name" value="HISTONE H1"/>
    <property type="match status" value="1"/>
</dbReference>
<feature type="region of interest" description="Disordered" evidence="5">
    <location>
        <begin position="49"/>
        <end position="78"/>
    </location>
</feature>
<evidence type="ECO:0000256" key="5">
    <source>
        <dbReference type="SAM" id="MobiDB-lite"/>
    </source>
</evidence>
<keyword evidence="3" id="KW-0238">DNA-binding</keyword>
<keyword evidence="8" id="KW-1185">Reference proteome</keyword>
<feature type="compositionally biased region" description="Basic and acidic residues" evidence="5">
    <location>
        <begin position="419"/>
        <end position="441"/>
    </location>
</feature>
<feature type="region of interest" description="Disordered" evidence="5">
    <location>
        <begin position="418"/>
        <end position="615"/>
    </location>
</feature>
<dbReference type="Proteomes" id="UP000824890">
    <property type="component" value="Unassembled WGS sequence"/>
</dbReference>
<dbReference type="SMART" id="SM00526">
    <property type="entry name" value="H15"/>
    <property type="match status" value="1"/>
</dbReference>
<feature type="domain" description="H15" evidence="6">
    <location>
        <begin position="81"/>
        <end position="150"/>
    </location>
</feature>